<dbReference type="PANTHER" id="PTHR21137">
    <property type="entry name" value="ODORANT RECEPTOR"/>
    <property type="match status" value="1"/>
</dbReference>
<feature type="transmembrane region" description="Helical" evidence="9">
    <location>
        <begin position="302"/>
        <end position="322"/>
    </location>
</feature>
<proteinExistence type="inferred from homology"/>
<sequence>MKRANTISRSVEICLRFIGLWPNSAYATLYWITYMATLVIMQYCQYAYIVARFELNNIWLLMDCLSLTLAYTLVLFKLIILWWNRRSDIPCFLQNISLRREKECTMNDSYASTMMSMADVARRLSNIVFTFNTFVAFSLSIGEHYFQSMSNANQIDNSSQVSPRELPIKMELPFDVSKSPIFECFLIGQFFYDTVVACTVGMVNVLLVTLVLHVSGQIDIMQQNLIEISNKKYDRSIFLAVIKTFIYKHQRIIILSENIENLFTHIALVQILWNTVVMCCTGFVIIIMIDNGEGVIGLIKPVSYYFAITLEAFVFCFAGEFLSAKSKSIGEAIYGSLWYNLSPSDTRILKFIMLRCQKRLTITAGGVIDLTLEGFTSIMKASVSYVSVLNAMY</sequence>
<keyword evidence="3 9" id="KW-0812">Transmembrane</keyword>
<keyword evidence="11" id="KW-1185">Reference proteome</keyword>
<keyword evidence="2 9" id="KW-0716">Sensory transduction</keyword>
<dbReference type="GO" id="GO:0005886">
    <property type="term" value="C:plasma membrane"/>
    <property type="evidence" value="ECO:0007669"/>
    <property type="project" value="UniProtKB-SubCell"/>
</dbReference>
<feature type="transmembrane region" description="Helical" evidence="9">
    <location>
        <begin position="124"/>
        <end position="141"/>
    </location>
</feature>
<comment type="similarity">
    <text evidence="9">Belongs to the insect chemoreceptor superfamily. Heteromeric odorant receptor channel (TC 1.A.69) family.</text>
</comment>
<evidence type="ECO:0000256" key="8">
    <source>
        <dbReference type="ARBA" id="ARBA00023224"/>
    </source>
</evidence>
<dbReference type="OrthoDB" id="6765072at2759"/>
<dbReference type="OMA" id="FCFAGEF"/>
<keyword evidence="6 9" id="KW-0472">Membrane</keyword>
<accession>A0A026WNE0</accession>
<dbReference type="AlphaFoldDB" id="A0A026WNE0"/>
<dbReference type="GO" id="GO:0007165">
    <property type="term" value="P:signal transduction"/>
    <property type="evidence" value="ECO:0007669"/>
    <property type="project" value="UniProtKB-KW"/>
</dbReference>
<evidence type="ECO:0000256" key="5">
    <source>
        <dbReference type="ARBA" id="ARBA00022989"/>
    </source>
</evidence>
<dbReference type="GO" id="GO:0005549">
    <property type="term" value="F:odorant binding"/>
    <property type="evidence" value="ECO:0007669"/>
    <property type="project" value="InterPro"/>
</dbReference>
<keyword evidence="4 9" id="KW-0552">Olfaction</keyword>
<evidence type="ECO:0000313" key="11">
    <source>
        <dbReference type="Proteomes" id="UP000053097"/>
    </source>
</evidence>
<evidence type="ECO:0000256" key="4">
    <source>
        <dbReference type="ARBA" id="ARBA00022725"/>
    </source>
</evidence>
<evidence type="ECO:0000256" key="1">
    <source>
        <dbReference type="ARBA" id="ARBA00004141"/>
    </source>
</evidence>
<dbReference type="Proteomes" id="UP000053097">
    <property type="component" value="Unassembled WGS sequence"/>
</dbReference>
<feature type="transmembrane region" description="Helical" evidence="9">
    <location>
        <begin position="271"/>
        <end position="290"/>
    </location>
</feature>
<gene>
    <name evidence="10" type="ORF">X777_02088</name>
</gene>
<dbReference type="GO" id="GO:0004984">
    <property type="term" value="F:olfactory receptor activity"/>
    <property type="evidence" value="ECO:0007669"/>
    <property type="project" value="InterPro"/>
</dbReference>
<feature type="transmembrane region" description="Helical" evidence="9">
    <location>
        <begin position="29"/>
        <end position="51"/>
    </location>
</feature>
<dbReference type="STRING" id="2015173.A0A026WNE0"/>
<feature type="transmembrane region" description="Helical" evidence="9">
    <location>
        <begin position="190"/>
        <end position="212"/>
    </location>
</feature>
<name>A0A026WNE0_OOCBI</name>
<comment type="caution">
    <text evidence="9">Lacks conserved residue(s) required for the propagation of feature annotation.</text>
</comment>
<evidence type="ECO:0000256" key="6">
    <source>
        <dbReference type="ARBA" id="ARBA00023136"/>
    </source>
</evidence>
<keyword evidence="8 9" id="KW-0807">Transducer</keyword>
<feature type="transmembrane region" description="Helical" evidence="9">
    <location>
        <begin position="57"/>
        <end position="83"/>
    </location>
</feature>
<keyword evidence="7 9" id="KW-0675">Receptor</keyword>
<dbReference type="InterPro" id="IPR004117">
    <property type="entry name" value="7tm6_olfct_rcpt"/>
</dbReference>
<dbReference type="PANTHER" id="PTHR21137:SF26">
    <property type="entry name" value="ODORANT RECEPTOR 10A-RELATED"/>
    <property type="match status" value="1"/>
</dbReference>
<dbReference type="Pfam" id="PF02949">
    <property type="entry name" value="7tm_6"/>
    <property type="match status" value="1"/>
</dbReference>
<evidence type="ECO:0000256" key="9">
    <source>
        <dbReference type="RuleBase" id="RU351113"/>
    </source>
</evidence>
<keyword evidence="5 9" id="KW-1133">Transmembrane helix</keyword>
<reference evidence="10 11" key="1">
    <citation type="journal article" date="2014" name="Curr. Biol.">
        <title>The genome of the clonal raider ant Cerapachys biroi.</title>
        <authorList>
            <person name="Oxley P.R."/>
            <person name="Ji L."/>
            <person name="Fetter-Pruneda I."/>
            <person name="McKenzie S.K."/>
            <person name="Li C."/>
            <person name="Hu H."/>
            <person name="Zhang G."/>
            <person name="Kronauer D.J."/>
        </authorList>
    </citation>
    <scope>NUCLEOTIDE SEQUENCE [LARGE SCALE GENOMIC DNA]</scope>
</reference>
<evidence type="ECO:0000256" key="2">
    <source>
        <dbReference type="ARBA" id="ARBA00022606"/>
    </source>
</evidence>
<protein>
    <recommendedName>
        <fullName evidence="9">Odorant receptor</fullName>
    </recommendedName>
</protein>
<evidence type="ECO:0000256" key="7">
    <source>
        <dbReference type="ARBA" id="ARBA00023170"/>
    </source>
</evidence>
<organism evidence="10 11">
    <name type="scientific">Ooceraea biroi</name>
    <name type="common">Clonal raider ant</name>
    <name type="synonym">Cerapachys biroi</name>
    <dbReference type="NCBI Taxonomy" id="2015173"/>
    <lineage>
        <taxon>Eukaryota</taxon>
        <taxon>Metazoa</taxon>
        <taxon>Ecdysozoa</taxon>
        <taxon>Arthropoda</taxon>
        <taxon>Hexapoda</taxon>
        <taxon>Insecta</taxon>
        <taxon>Pterygota</taxon>
        <taxon>Neoptera</taxon>
        <taxon>Endopterygota</taxon>
        <taxon>Hymenoptera</taxon>
        <taxon>Apocrita</taxon>
        <taxon>Aculeata</taxon>
        <taxon>Formicoidea</taxon>
        <taxon>Formicidae</taxon>
        <taxon>Dorylinae</taxon>
        <taxon>Ooceraea</taxon>
    </lineage>
</organism>
<evidence type="ECO:0000313" key="10">
    <source>
        <dbReference type="EMBL" id="EZA57550.1"/>
    </source>
</evidence>
<comment type="subcellular location">
    <subcellularLocation>
        <location evidence="9">Cell membrane</location>
        <topology evidence="9">Multi-pass membrane protein</topology>
    </subcellularLocation>
    <subcellularLocation>
        <location evidence="1">Membrane</location>
        <topology evidence="1">Multi-pass membrane protein</topology>
    </subcellularLocation>
</comment>
<evidence type="ECO:0000256" key="3">
    <source>
        <dbReference type="ARBA" id="ARBA00022692"/>
    </source>
</evidence>
<dbReference type="EMBL" id="KK107144">
    <property type="protein sequence ID" value="EZA57550.1"/>
    <property type="molecule type" value="Genomic_DNA"/>
</dbReference>